<protein>
    <submittedName>
        <fullName evidence="1">Uncharacterized protein</fullName>
    </submittedName>
</protein>
<accession>A0A6J5KM83</accession>
<name>A0A6J5KM83_9CAUD</name>
<dbReference type="EMBL" id="LR796171">
    <property type="protein sequence ID" value="CAB4123444.1"/>
    <property type="molecule type" value="Genomic_DNA"/>
</dbReference>
<reference evidence="1" key="1">
    <citation type="submission" date="2020-04" db="EMBL/GenBank/DDBJ databases">
        <authorList>
            <person name="Chiriac C."/>
            <person name="Salcher M."/>
            <person name="Ghai R."/>
            <person name="Kavagutti S V."/>
        </authorList>
    </citation>
    <scope>NUCLEOTIDE SEQUENCE</scope>
</reference>
<sequence length="212" mass="24203">MTHTEALKQALEALENTTPTGFNMERDKQFFVAITAIKEALAQPQQEPVAWVCYGFSDGEMHDIDFEQKDVDALPVGTMLYTFPQPAQPQQEPDLAEAFRTELDKLSQRNYKLRMENAGLKAQPEQEPVAWMVTTEMQDGTKKTYPLTGLFKDVKDVCDFDDPIPLYTTPPQRTWVGLTDEEALECWPGLAMYADCVKFWENIEAKLKDKNI</sequence>
<evidence type="ECO:0000313" key="1">
    <source>
        <dbReference type="EMBL" id="CAB4123444.1"/>
    </source>
</evidence>
<organism evidence="1">
    <name type="scientific">uncultured Caudovirales phage</name>
    <dbReference type="NCBI Taxonomy" id="2100421"/>
    <lineage>
        <taxon>Viruses</taxon>
        <taxon>Duplodnaviria</taxon>
        <taxon>Heunggongvirae</taxon>
        <taxon>Uroviricota</taxon>
        <taxon>Caudoviricetes</taxon>
        <taxon>Peduoviridae</taxon>
        <taxon>Maltschvirus</taxon>
        <taxon>Maltschvirus maltsch</taxon>
    </lineage>
</organism>
<gene>
    <name evidence="1" type="ORF">UFOVP43_25</name>
</gene>
<proteinExistence type="predicted"/>